<dbReference type="PaxDb" id="195103-CPF_1847"/>
<dbReference type="Proteomes" id="UP000001823">
    <property type="component" value="Chromosome"/>
</dbReference>
<dbReference type="KEGG" id="cpf:CPF_1847"/>
<dbReference type="EMBL" id="CP000246">
    <property type="protein sequence ID" value="ABG83738.1"/>
    <property type="molecule type" value="Genomic_DNA"/>
</dbReference>
<dbReference type="SUPFAM" id="SSF52833">
    <property type="entry name" value="Thioredoxin-like"/>
    <property type="match status" value="1"/>
</dbReference>
<proteinExistence type="predicted"/>
<accession>A0A0H2YTA0</accession>
<evidence type="ECO:0000313" key="2">
    <source>
        <dbReference type="EMBL" id="ABG83738.1"/>
    </source>
</evidence>
<organism evidence="2 3">
    <name type="scientific">Clostridium perfringens (strain ATCC 13124 / DSM 756 / JCM 1290 / NCIMB 6125 / NCTC 8237 / Type A)</name>
    <dbReference type="NCBI Taxonomy" id="195103"/>
    <lineage>
        <taxon>Bacteria</taxon>
        <taxon>Bacillati</taxon>
        <taxon>Bacillota</taxon>
        <taxon>Clostridia</taxon>
        <taxon>Eubacteriales</taxon>
        <taxon>Clostridiaceae</taxon>
        <taxon>Clostridium</taxon>
    </lineage>
</organism>
<evidence type="ECO:0000313" key="3">
    <source>
        <dbReference type="Proteomes" id="UP000001823"/>
    </source>
</evidence>
<feature type="domain" description="Thioredoxin" evidence="1">
    <location>
        <begin position="6"/>
        <end position="85"/>
    </location>
</feature>
<sequence length="107" mass="12529">MRIIDNEKEFKEFCNEKGIRLAYLSTNTCCACSVLKPKIEELIKKYHNAKIIEVQADKSVDIVSQLSIFMFPAIILYIDGKEILREAKYISVVELEKVIDRYFELYN</sequence>
<keyword evidence="3" id="KW-1185">Reference proteome</keyword>
<dbReference type="RefSeq" id="WP_003449654.1">
    <property type="nucleotide sequence ID" value="NC_008261.1"/>
</dbReference>
<dbReference type="Pfam" id="PF00085">
    <property type="entry name" value="Thioredoxin"/>
    <property type="match status" value="1"/>
</dbReference>
<dbReference type="eggNOG" id="COG0526">
    <property type="taxonomic scope" value="Bacteria"/>
</dbReference>
<dbReference type="HOGENOM" id="CLU_090389_16_1_9"/>
<dbReference type="AlphaFoldDB" id="A0A0H2YTA0"/>
<reference evidence="2 3" key="1">
    <citation type="journal article" date="2006" name="Genome Res.">
        <title>Skewed genomic variability in strains of the toxigenic bacterial pathogen, Clostridium perfringens.</title>
        <authorList>
            <person name="Myers G.S."/>
            <person name="Rasko D.A."/>
            <person name="Cheung J.K."/>
            <person name="Ravel J."/>
            <person name="Seshadri R."/>
            <person name="Deboy R.T."/>
            <person name="Ren Q."/>
            <person name="Varga J."/>
            <person name="Awad M.M."/>
            <person name="Brinkac L.M."/>
            <person name="Daugherty S.C."/>
            <person name="Haft D.H."/>
            <person name="Dodson R.J."/>
            <person name="Madupu R."/>
            <person name="Nelson W.C."/>
            <person name="Rosovitz M.J."/>
            <person name="Sullivan S.A."/>
            <person name="Khouri H."/>
            <person name="Dimitrov G.I."/>
            <person name="Watkins K.L."/>
            <person name="Mulligan S."/>
            <person name="Benton J."/>
            <person name="Radune D."/>
            <person name="Fisher D.J."/>
            <person name="Atkins H.S."/>
            <person name="Hiscox T."/>
            <person name="Jost B.H."/>
            <person name="Billington S.J."/>
            <person name="Songer J.G."/>
            <person name="McClane B.A."/>
            <person name="Titball R.W."/>
            <person name="Rood J.I."/>
            <person name="Melville S.B."/>
            <person name="Paulsen I.T."/>
        </authorList>
    </citation>
    <scope>NUCLEOTIDE SEQUENCE [LARGE SCALE GENOMIC DNA]</scope>
    <source>
        <strain evidence="3">ATCC 13124 / DSM 756 / JCM 1290 / NCIMB 6125 / NCTC 8237 / S 107 / Type A</strain>
    </source>
</reference>
<dbReference type="GeneID" id="93001870"/>
<dbReference type="STRING" id="195103.CPF_1847"/>
<gene>
    <name evidence="2" type="ordered locus">CPF_1847</name>
</gene>
<dbReference type="InterPro" id="IPR013766">
    <property type="entry name" value="Thioredoxin_domain"/>
</dbReference>
<protein>
    <submittedName>
        <fullName evidence="2">Thioredoxin family protein</fullName>
    </submittedName>
</protein>
<name>A0A0H2YTA0_CLOP1</name>
<dbReference type="CDD" id="cd02947">
    <property type="entry name" value="TRX_family"/>
    <property type="match status" value="1"/>
</dbReference>
<dbReference type="Gene3D" id="3.40.30.10">
    <property type="entry name" value="Glutaredoxin"/>
    <property type="match status" value="1"/>
</dbReference>
<dbReference type="InterPro" id="IPR036249">
    <property type="entry name" value="Thioredoxin-like_sf"/>
</dbReference>
<evidence type="ECO:0000259" key="1">
    <source>
        <dbReference type="Pfam" id="PF00085"/>
    </source>
</evidence>